<dbReference type="Pfam" id="PF00484">
    <property type="entry name" value="Pro_CA"/>
    <property type="match status" value="1"/>
</dbReference>
<proteinExistence type="inferred from homology"/>
<dbReference type="AlphaFoldDB" id="A0A316ALT2"/>
<evidence type="ECO:0000256" key="2">
    <source>
        <dbReference type="PIRSR" id="PIRSR601765-1"/>
    </source>
</evidence>
<organism evidence="4 5">
    <name type="scientific">Dyadobacter jejuensis</name>
    <dbReference type="NCBI Taxonomy" id="1082580"/>
    <lineage>
        <taxon>Bacteria</taxon>
        <taxon>Pseudomonadati</taxon>
        <taxon>Bacteroidota</taxon>
        <taxon>Cytophagia</taxon>
        <taxon>Cytophagales</taxon>
        <taxon>Spirosomataceae</taxon>
        <taxon>Dyadobacter</taxon>
    </lineage>
</organism>
<gene>
    <name evidence="4" type="ORF">CLV98_104396</name>
</gene>
<feature type="chain" id="PRO_5016399137" evidence="3">
    <location>
        <begin position="23"/>
        <end position="272"/>
    </location>
</feature>
<comment type="caution">
    <text evidence="4">The sequence shown here is derived from an EMBL/GenBank/DDBJ whole genome shotgun (WGS) entry which is preliminary data.</text>
</comment>
<evidence type="ECO:0000256" key="1">
    <source>
        <dbReference type="ARBA" id="ARBA00006217"/>
    </source>
</evidence>
<dbReference type="SUPFAM" id="SSF53056">
    <property type="entry name" value="beta-carbonic anhydrase, cab"/>
    <property type="match status" value="1"/>
</dbReference>
<feature type="binding site" evidence="2">
    <location>
        <position position="166"/>
    </location>
    <ligand>
        <name>Zn(2+)</name>
        <dbReference type="ChEBI" id="CHEBI:29105"/>
    </ligand>
</feature>
<comment type="similarity">
    <text evidence="1">Belongs to the beta-class carbonic anhydrase family.</text>
</comment>
<dbReference type="InterPro" id="IPR001765">
    <property type="entry name" value="Carbonic_anhydrase"/>
</dbReference>
<protein>
    <submittedName>
        <fullName evidence="4">Carbonic anhydrase</fullName>
    </submittedName>
</protein>
<dbReference type="PROSITE" id="PS51257">
    <property type="entry name" value="PROKAR_LIPOPROTEIN"/>
    <property type="match status" value="1"/>
</dbReference>
<evidence type="ECO:0000256" key="3">
    <source>
        <dbReference type="SAM" id="SignalP"/>
    </source>
</evidence>
<sequence>MLAAKKVYWACILIFSSSVLFSCDTQNTKDELVESDSLTNHIADSLMLDAKTRDHLLYRATLDSVYQSNPRNVLTALMLGNERFSQKTDFLRKSEEVIPDTALRRKPFLILTDIDLPSSLENIFDLNEKMFLQVSSPACLTNPKQMAVMEYAVQYAGTKVIMILAHNNSKIIGAACDNVQTGLFPYITKELQNAMTTTQEFADRSSANKDFVDHVAKNQAQISITQIMSQSPLLKQLVMDGKVVVLSAFYNDKTGVVTPLKDNNPLNSLTKN</sequence>
<dbReference type="Gene3D" id="3.40.1050.10">
    <property type="entry name" value="Carbonic anhydrase"/>
    <property type="match status" value="1"/>
</dbReference>
<comment type="cofactor">
    <cofactor evidence="2">
        <name>Zn(2+)</name>
        <dbReference type="ChEBI" id="CHEBI:29105"/>
    </cofactor>
    <text evidence="2">Binds 1 zinc ion per subunit.</text>
</comment>
<keyword evidence="2" id="KW-0862">Zinc</keyword>
<dbReference type="GO" id="GO:0004089">
    <property type="term" value="F:carbonate dehydratase activity"/>
    <property type="evidence" value="ECO:0007669"/>
    <property type="project" value="InterPro"/>
</dbReference>
<reference evidence="4 5" key="1">
    <citation type="submission" date="2018-03" db="EMBL/GenBank/DDBJ databases">
        <title>Genomic Encyclopedia of Archaeal and Bacterial Type Strains, Phase II (KMG-II): from individual species to whole genera.</title>
        <authorList>
            <person name="Goeker M."/>
        </authorList>
    </citation>
    <scope>NUCLEOTIDE SEQUENCE [LARGE SCALE GENOMIC DNA]</scope>
    <source>
        <strain evidence="4 5">DSM 100346</strain>
    </source>
</reference>
<dbReference type="Proteomes" id="UP000245880">
    <property type="component" value="Unassembled WGS sequence"/>
</dbReference>
<dbReference type="InterPro" id="IPR036874">
    <property type="entry name" value="Carbonic_anhydrase_sf"/>
</dbReference>
<dbReference type="EMBL" id="QGDT01000004">
    <property type="protein sequence ID" value="PWJ58536.1"/>
    <property type="molecule type" value="Genomic_DNA"/>
</dbReference>
<keyword evidence="2" id="KW-0479">Metal-binding</keyword>
<keyword evidence="5" id="KW-1185">Reference proteome</keyword>
<accession>A0A316ALT2</accession>
<keyword evidence="3" id="KW-0732">Signal</keyword>
<evidence type="ECO:0000313" key="5">
    <source>
        <dbReference type="Proteomes" id="UP000245880"/>
    </source>
</evidence>
<evidence type="ECO:0000313" key="4">
    <source>
        <dbReference type="EMBL" id="PWJ58536.1"/>
    </source>
</evidence>
<feature type="signal peptide" evidence="3">
    <location>
        <begin position="1"/>
        <end position="22"/>
    </location>
</feature>
<name>A0A316ALT2_9BACT</name>
<dbReference type="GO" id="GO:0008270">
    <property type="term" value="F:zinc ion binding"/>
    <property type="evidence" value="ECO:0007669"/>
    <property type="project" value="InterPro"/>
</dbReference>